<evidence type="ECO:0000256" key="2">
    <source>
        <dbReference type="ARBA" id="ARBA00022679"/>
    </source>
</evidence>
<feature type="compositionally biased region" description="Polar residues" evidence="7">
    <location>
        <begin position="1"/>
        <end position="22"/>
    </location>
</feature>
<feature type="compositionally biased region" description="Basic and acidic residues" evidence="7">
    <location>
        <begin position="114"/>
        <end position="127"/>
    </location>
</feature>
<feature type="domain" description="Protein kinase" evidence="8">
    <location>
        <begin position="210"/>
        <end position="522"/>
    </location>
</feature>
<feature type="compositionally biased region" description="Basic and acidic residues" evidence="7">
    <location>
        <begin position="603"/>
        <end position="621"/>
    </location>
</feature>
<keyword evidence="3 6" id="KW-0547">Nucleotide-binding</keyword>
<feature type="compositionally biased region" description="Basic and acidic residues" evidence="7">
    <location>
        <begin position="744"/>
        <end position="758"/>
    </location>
</feature>
<dbReference type="STRING" id="1160509.A0A3N4HLG3"/>
<keyword evidence="2" id="KW-0808">Transferase</keyword>
<dbReference type="InterPro" id="IPR000719">
    <property type="entry name" value="Prot_kinase_dom"/>
</dbReference>
<feature type="compositionally biased region" description="Polar residues" evidence="7">
    <location>
        <begin position="586"/>
        <end position="599"/>
    </location>
</feature>
<feature type="compositionally biased region" description="Polar residues" evidence="7">
    <location>
        <begin position="33"/>
        <end position="53"/>
    </location>
</feature>
<feature type="compositionally biased region" description="Polar residues" evidence="7">
    <location>
        <begin position="539"/>
        <end position="562"/>
    </location>
</feature>
<protein>
    <submittedName>
        <fullName evidence="9">Kinase-like protein</fullName>
    </submittedName>
</protein>
<name>A0A3N4HLG3_ASCIM</name>
<dbReference type="PROSITE" id="PS00108">
    <property type="entry name" value="PROTEIN_KINASE_ST"/>
    <property type="match status" value="1"/>
</dbReference>
<evidence type="ECO:0000256" key="4">
    <source>
        <dbReference type="ARBA" id="ARBA00022777"/>
    </source>
</evidence>
<feature type="compositionally biased region" description="Basic and acidic residues" evidence="7">
    <location>
        <begin position="1119"/>
        <end position="1135"/>
    </location>
</feature>
<evidence type="ECO:0000313" key="9">
    <source>
        <dbReference type="EMBL" id="RPA74655.1"/>
    </source>
</evidence>
<feature type="region of interest" description="Disordered" evidence="7">
    <location>
        <begin position="539"/>
        <end position="1135"/>
    </location>
</feature>
<evidence type="ECO:0000256" key="1">
    <source>
        <dbReference type="ARBA" id="ARBA00022527"/>
    </source>
</evidence>
<evidence type="ECO:0000256" key="6">
    <source>
        <dbReference type="PROSITE-ProRule" id="PRU10141"/>
    </source>
</evidence>
<keyword evidence="10" id="KW-1185">Reference proteome</keyword>
<keyword evidence="4 9" id="KW-0418">Kinase</keyword>
<keyword evidence="5 6" id="KW-0067">ATP-binding</keyword>
<feature type="compositionally biased region" description="Polar residues" evidence="7">
    <location>
        <begin position="899"/>
        <end position="908"/>
    </location>
</feature>
<feature type="compositionally biased region" description="Basic and acidic residues" evidence="7">
    <location>
        <begin position="909"/>
        <end position="922"/>
    </location>
</feature>
<evidence type="ECO:0000256" key="5">
    <source>
        <dbReference type="ARBA" id="ARBA00022840"/>
    </source>
</evidence>
<feature type="compositionally biased region" description="Polar residues" evidence="7">
    <location>
        <begin position="715"/>
        <end position="743"/>
    </location>
</feature>
<dbReference type="PROSITE" id="PS00107">
    <property type="entry name" value="PROTEIN_KINASE_ATP"/>
    <property type="match status" value="1"/>
</dbReference>
<dbReference type="GO" id="GO:0004674">
    <property type="term" value="F:protein serine/threonine kinase activity"/>
    <property type="evidence" value="ECO:0007669"/>
    <property type="project" value="UniProtKB-KW"/>
</dbReference>
<keyword evidence="1" id="KW-0723">Serine/threonine-protein kinase</keyword>
<dbReference type="AlphaFoldDB" id="A0A3N4HLG3"/>
<dbReference type="PANTHER" id="PTHR24346:SF110">
    <property type="entry name" value="NON-SPECIFIC SERINE_THREONINE PROTEIN KINASE"/>
    <property type="match status" value="1"/>
</dbReference>
<evidence type="ECO:0000313" key="10">
    <source>
        <dbReference type="Proteomes" id="UP000275078"/>
    </source>
</evidence>
<dbReference type="OrthoDB" id="193931at2759"/>
<dbReference type="GO" id="GO:0035556">
    <property type="term" value="P:intracellular signal transduction"/>
    <property type="evidence" value="ECO:0007669"/>
    <property type="project" value="TreeGrafter"/>
</dbReference>
<evidence type="ECO:0000256" key="3">
    <source>
        <dbReference type="ARBA" id="ARBA00022741"/>
    </source>
</evidence>
<dbReference type="Proteomes" id="UP000275078">
    <property type="component" value="Unassembled WGS sequence"/>
</dbReference>
<feature type="compositionally biased region" description="Basic and acidic residues" evidence="7">
    <location>
        <begin position="134"/>
        <end position="171"/>
    </location>
</feature>
<evidence type="ECO:0000256" key="7">
    <source>
        <dbReference type="SAM" id="MobiDB-lite"/>
    </source>
</evidence>
<dbReference type="PANTHER" id="PTHR24346">
    <property type="entry name" value="MAP/MICROTUBULE AFFINITY-REGULATING KINASE"/>
    <property type="match status" value="1"/>
</dbReference>
<feature type="compositionally biased region" description="Low complexity" evidence="7">
    <location>
        <begin position="945"/>
        <end position="955"/>
    </location>
</feature>
<feature type="compositionally biased region" description="Low complexity" evidence="7">
    <location>
        <begin position="178"/>
        <end position="195"/>
    </location>
</feature>
<dbReference type="GO" id="GO:0005737">
    <property type="term" value="C:cytoplasm"/>
    <property type="evidence" value="ECO:0007669"/>
    <property type="project" value="TreeGrafter"/>
</dbReference>
<feature type="compositionally biased region" description="Low complexity" evidence="7">
    <location>
        <begin position="698"/>
        <end position="714"/>
    </location>
</feature>
<dbReference type="Pfam" id="PF00069">
    <property type="entry name" value="Pkinase"/>
    <property type="match status" value="2"/>
</dbReference>
<dbReference type="SUPFAM" id="SSF56112">
    <property type="entry name" value="Protein kinase-like (PK-like)"/>
    <property type="match status" value="1"/>
</dbReference>
<dbReference type="InterPro" id="IPR011009">
    <property type="entry name" value="Kinase-like_dom_sf"/>
</dbReference>
<dbReference type="InterPro" id="IPR017441">
    <property type="entry name" value="Protein_kinase_ATP_BS"/>
</dbReference>
<dbReference type="PROSITE" id="PS50011">
    <property type="entry name" value="PROTEIN_KINASE_DOM"/>
    <property type="match status" value="1"/>
</dbReference>
<gene>
    <name evidence="9" type="ORF">BJ508DRAFT_33300</name>
</gene>
<proteinExistence type="predicted"/>
<feature type="binding site" evidence="6">
    <location>
        <position position="239"/>
    </location>
    <ligand>
        <name>ATP</name>
        <dbReference type="ChEBI" id="CHEBI:30616"/>
    </ligand>
</feature>
<feature type="compositionally biased region" description="Basic and acidic residues" evidence="7">
    <location>
        <begin position="635"/>
        <end position="663"/>
    </location>
</feature>
<reference evidence="9 10" key="1">
    <citation type="journal article" date="2018" name="Nat. Ecol. Evol.">
        <title>Pezizomycetes genomes reveal the molecular basis of ectomycorrhizal truffle lifestyle.</title>
        <authorList>
            <person name="Murat C."/>
            <person name="Payen T."/>
            <person name="Noel B."/>
            <person name="Kuo A."/>
            <person name="Morin E."/>
            <person name="Chen J."/>
            <person name="Kohler A."/>
            <person name="Krizsan K."/>
            <person name="Balestrini R."/>
            <person name="Da Silva C."/>
            <person name="Montanini B."/>
            <person name="Hainaut M."/>
            <person name="Levati E."/>
            <person name="Barry K.W."/>
            <person name="Belfiori B."/>
            <person name="Cichocki N."/>
            <person name="Clum A."/>
            <person name="Dockter R.B."/>
            <person name="Fauchery L."/>
            <person name="Guy J."/>
            <person name="Iotti M."/>
            <person name="Le Tacon F."/>
            <person name="Lindquist E.A."/>
            <person name="Lipzen A."/>
            <person name="Malagnac F."/>
            <person name="Mello A."/>
            <person name="Molinier V."/>
            <person name="Miyauchi S."/>
            <person name="Poulain J."/>
            <person name="Riccioni C."/>
            <person name="Rubini A."/>
            <person name="Sitrit Y."/>
            <person name="Splivallo R."/>
            <person name="Traeger S."/>
            <person name="Wang M."/>
            <person name="Zifcakova L."/>
            <person name="Wipf D."/>
            <person name="Zambonelli A."/>
            <person name="Paolocci F."/>
            <person name="Nowrousian M."/>
            <person name="Ottonello S."/>
            <person name="Baldrian P."/>
            <person name="Spatafora J.W."/>
            <person name="Henrissat B."/>
            <person name="Nagy L.G."/>
            <person name="Aury J.M."/>
            <person name="Wincker P."/>
            <person name="Grigoriev I.V."/>
            <person name="Bonfante P."/>
            <person name="Martin F.M."/>
        </authorList>
    </citation>
    <scope>NUCLEOTIDE SEQUENCE [LARGE SCALE GENOMIC DNA]</scope>
    <source>
        <strain evidence="9 10">RN42</strain>
    </source>
</reference>
<dbReference type="EMBL" id="ML119784">
    <property type="protein sequence ID" value="RPA74655.1"/>
    <property type="molecule type" value="Genomic_DNA"/>
</dbReference>
<feature type="region of interest" description="Disordered" evidence="7">
    <location>
        <begin position="1"/>
        <end position="202"/>
    </location>
</feature>
<feature type="compositionally biased region" description="Polar residues" evidence="7">
    <location>
        <begin position="76"/>
        <end position="90"/>
    </location>
</feature>
<feature type="compositionally biased region" description="Polar residues" evidence="7">
    <location>
        <begin position="964"/>
        <end position="981"/>
    </location>
</feature>
<dbReference type="FunFam" id="3.30.200.20:FF:000003">
    <property type="entry name" value="Non-specific serine/threonine protein kinase"/>
    <property type="match status" value="1"/>
</dbReference>
<dbReference type="Gene3D" id="1.10.510.10">
    <property type="entry name" value="Transferase(Phosphotransferase) domain 1"/>
    <property type="match status" value="2"/>
</dbReference>
<feature type="compositionally biased region" description="Polar residues" evidence="7">
    <location>
        <begin position="813"/>
        <end position="832"/>
    </location>
</feature>
<dbReference type="SMART" id="SM00220">
    <property type="entry name" value="S_TKc"/>
    <property type="match status" value="1"/>
</dbReference>
<sequence>MASLSTAVASPTASQHSSSTGHRQGGGSRNHRPTTFSGLSTPSNTAPGSNVSYSTSSGGPPIPPPPRTSSQRQSEGQHQQRSASSTRVATGSSGRDRGERREGRGEANGQSGRTESRDRASSSRGDRTQSSSRRAQEDGSRRRGDEGSSRRQRDENGEQRREQRGREDNREGSAQPNTSSSGAVATTGSAAPAAGQPREGRRRELRFGDYILGQTLGEGEFGKVKLGWRRDGGVQVAIKLIRRDTLAPHPNRLSKIYREISILRELQHPNIVKLHEVVETERHIGIILEYASGGELFDYILTHRYLKDPPACRLFAQLVSGVGYLHKKGIVHRDLKLENLLLDRNRNIIITDFGFANVFNPLDELGAEVEARLENPETVKELERNMPPKPADPTGQFKLWEELLNQGQVRRRGDLMATSCGSPCYAAPELVVSDGLYTGRKVDVWSCGVILYAMLAGYLPFDDDPANPEGDNINLLYKYIVSTPLTFPEYVSPHARDLLRRILVPDPRKRADLFEVARHSWLDPYASVLTMITSSSTKPQDIANTTVTSRKSSATTDSQETIKASRLTGLKATPEPALARSASVREPSSTVPHGHSSIQVAPKQHEQSQNKAQDSKRDNKRSTVQVEYVAPVTKTAREPREHRERERERERPREQSREPRADTTLDDLDFSEKLLPAFESGPGPSRTLATEQQKSRSQRPPQQQQQFGQPSVSSNSNNAKLPVPQQKTRPVSYQYPPTTQQVDKPQRRTSQRDRERSKPPVSAAVGRVAVDQSQQQRPGTSGSQHSVNQHPARGSYSHPSGAPPSMIPANAQGGMQQPTSRSGKTYHISNPVLQPDNAESIGQPSTIIVPPKSNLPPQVQQQKPGHKRANTVTGSGAPASGGMFGRFMGGSNTQERDTNSPVRMSVDNSPRDSFERPKRSDKPPVSGENKKSRRFSLLPWTFSRSSSADKTSAAAKTHERRPSRSTSGTSVQQRKLAQEQQHAAVAKSGNSSYPHLLPSHSRGHHQTNQEQASLMTGSDISIPHQSYSSNHQHNGLPNTEIPPTPPPHDYPAPSPRAAQHGKYVDPHAPNSTSNSSAQPILQHNQDHKPAVLQKNRKFTEAYEEGQQGGSSGSSGAARRVMDFFRKRGLRREKAQ</sequence>
<accession>A0A3N4HLG3</accession>
<feature type="compositionally biased region" description="Polar residues" evidence="7">
    <location>
        <begin position="771"/>
        <end position="789"/>
    </location>
</feature>
<evidence type="ECO:0000259" key="8">
    <source>
        <dbReference type="PROSITE" id="PS50011"/>
    </source>
</evidence>
<dbReference type="GO" id="GO:0005524">
    <property type="term" value="F:ATP binding"/>
    <property type="evidence" value="ECO:0007669"/>
    <property type="project" value="UniProtKB-UniRule"/>
</dbReference>
<feature type="compositionally biased region" description="Polar residues" evidence="7">
    <location>
        <begin position="1006"/>
        <end position="1033"/>
    </location>
</feature>
<feature type="compositionally biased region" description="Basic and acidic residues" evidence="7">
    <location>
        <begin position="94"/>
        <end position="105"/>
    </location>
</feature>
<organism evidence="9 10">
    <name type="scientific">Ascobolus immersus RN42</name>
    <dbReference type="NCBI Taxonomy" id="1160509"/>
    <lineage>
        <taxon>Eukaryota</taxon>
        <taxon>Fungi</taxon>
        <taxon>Dikarya</taxon>
        <taxon>Ascomycota</taxon>
        <taxon>Pezizomycotina</taxon>
        <taxon>Pezizomycetes</taxon>
        <taxon>Pezizales</taxon>
        <taxon>Ascobolaceae</taxon>
        <taxon>Ascobolus</taxon>
    </lineage>
</organism>
<feature type="compositionally biased region" description="Pro residues" evidence="7">
    <location>
        <begin position="1040"/>
        <end position="1054"/>
    </location>
</feature>
<dbReference type="InterPro" id="IPR008271">
    <property type="entry name" value="Ser/Thr_kinase_AS"/>
</dbReference>
<feature type="compositionally biased region" description="Polar residues" evidence="7">
    <location>
        <begin position="1069"/>
        <end position="1083"/>
    </location>
</feature>